<accession>A0A544YVQ3</accession>
<sequence>ALNHIGYDGPISIEWEDAGMDRLHGAPEALAYIRSLNAITPPDAAFDAAFSSES</sequence>
<dbReference type="AlphaFoldDB" id="A0A544YVQ3"/>
<dbReference type="Proteomes" id="UP000316541">
    <property type="component" value="Unassembled WGS sequence"/>
</dbReference>
<reference evidence="1 2" key="1">
    <citation type="submission" date="2019-07" db="EMBL/GenBank/DDBJ databases">
        <title>Microbispora hainanensis DSM 45428.</title>
        <authorList>
            <person name="Thawai C."/>
        </authorList>
    </citation>
    <scope>NUCLEOTIDE SEQUENCE [LARGE SCALE GENOMIC DNA]</scope>
    <source>
        <strain evidence="1 2">DSM 45428</strain>
    </source>
</reference>
<evidence type="ECO:0000313" key="1">
    <source>
        <dbReference type="EMBL" id="TQS20844.1"/>
    </source>
</evidence>
<dbReference type="SUPFAM" id="SSF51658">
    <property type="entry name" value="Xylose isomerase-like"/>
    <property type="match status" value="1"/>
</dbReference>
<dbReference type="GO" id="GO:0016853">
    <property type="term" value="F:isomerase activity"/>
    <property type="evidence" value="ECO:0007669"/>
    <property type="project" value="UniProtKB-KW"/>
</dbReference>
<name>A0A544YVQ3_9ACTN</name>
<comment type="caution">
    <text evidence="1">The sequence shown here is derived from an EMBL/GenBank/DDBJ whole genome shotgun (WGS) entry which is preliminary data.</text>
</comment>
<feature type="non-terminal residue" evidence="1">
    <location>
        <position position="1"/>
    </location>
</feature>
<dbReference type="Gene3D" id="3.20.20.150">
    <property type="entry name" value="Divalent-metal-dependent TIM barrel enzymes"/>
    <property type="match status" value="1"/>
</dbReference>
<dbReference type="EMBL" id="VIRM01000014">
    <property type="protein sequence ID" value="TQS20844.1"/>
    <property type="molecule type" value="Genomic_DNA"/>
</dbReference>
<organism evidence="1 2">
    <name type="scientific">Microbispora hainanensis</name>
    <dbReference type="NCBI Taxonomy" id="568844"/>
    <lineage>
        <taxon>Bacteria</taxon>
        <taxon>Bacillati</taxon>
        <taxon>Actinomycetota</taxon>
        <taxon>Actinomycetes</taxon>
        <taxon>Streptosporangiales</taxon>
        <taxon>Streptosporangiaceae</taxon>
        <taxon>Microbispora</taxon>
    </lineage>
</organism>
<dbReference type="InterPro" id="IPR036237">
    <property type="entry name" value="Xyl_isomerase-like_sf"/>
</dbReference>
<keyword evidence="1" id="KW-0413">Isomerase</keyword>
<protein>
    <submittedName>
        <fullName evidence="1">Sugar phosphate isomerase/epimerase</fullName>
    </submittedName>
</protein>
<evidence type="ECO:0000313" key="2">
    <source>
        <dbReference type="Proteomes" id="UP000316541"/>
    </source>
</evidence>
<gene>
    <name evidence="1" type="ORF">FLX08_13675</name>
</gene>
<proteinExistence type="predicted"/>